<evidence type="ECO:0000313" key="9">
    <source>
        <dbReference type="EMBL" id="KJD35808.1"/>
    </source>
</evidence>
<comment type="caution">
    <text evidence="9">The sequence shown here is derived from an EMBL/GenBank/DDBJ whole genome shotgun (WGS) entry which is preliminary data.</text>
</comment>
<dbReference type="EMBL" id="JTDW01000005">
    <property type="protein sequence ID" value="KJD35808.1"/>
    <property type="molecule type" value="Genomic_DNA"/>
</dbReference>
<comment type="pathway">
    <text evidence="8">Cofactor biosynthesis; NAD(+) biosynthesis; quinolinate from L-kynurenine: step 3/3.</text>
</comment>
<protein>
    <recommendedName>
        <fullName evidence="8">3-hydroxyanthranilate 3,4-dioxygenase</fullName>
        <ecNumber evidence="8">1.13.11.6</ecNumber>
    </recommendedName>
    <alternativeName>
        <fullName evidence="8">3-hydroxyanthranilate oxygenase</fullName>
        <shortName evidence="8">3-HAO</shortName>
    </alternativeName>
    <alternativeName>
        <fullName evidence="8">3-hydroxyanthranilic acid dioxygenase</fullName>
        <shortName evidence="8">HAD</shortName>
    </alternativeName>
</protein>
<feature type="binding site" evidence="8">
    <location>
        <position position="109"/>
    </location>
    <ligand>
        <name>substrate</name>
    </ligand>
</feature>
<evidence type="ECO:0000256" key="2">
    <source>
        <dbReference type="ARBA" id="ARBA00002752"/>
    </source>
</evidence>
<dbReference type="Proteomes" id="UP000032578">
    <property type="component" value="Unassembled WGS sequence"/>
</dbReference>
<dbReference type="GO" id="GO:0009435">
    <property type="term" value="P:NAD+ biosynthetic process"/>
    <property type="evidence" value="ECO:0007669"/>
    <property type="project" value="UniProtKB-UniPathway"/>
</dbReference>
<keyword evidence="4 8" id="KW-0479">Metal-binding</keyword>
<comment type="similarity">
    <text evidence="8">Belongs to the 3-HAO family.</text>
</comment>
<dbReference type="AlphaFoldDB" id="A0A0D7WAW2"/>
<feature type="binding site" evidence="8">
    <location>
        <position position="57"/>
    </location>
    <ligand>
        <name>Fe cation</name>
        <dbReference type="ChEBI" id="CHEBI:24875"/>
        <label>1</label>
        <note>catalytic</note>
    </ligand>
</feature>
<dbReference type="GO" id="GO:0043420">
    <property type="term" value="P:anthranilate metabolic process"/>
    <property type="evidence" value="ECO:0007669"/>
    <property type="project" value="UniProtKB-UniRule"/>
</dbReference>
<dbReference type="NCBIfam" id="TIGR03037">
    <property type="entry name" value="anthran_nbaC"/>
    <property type="match status" value="1"/>
</dbReference>
<comment type="cofactor">
    <cofactor evidence="1 8">
        <name>Fe(2+)</name>
        <dbReference type="ChEBI" id="CHEBI:29033"/>
    </cofactor>
</comment>
<dbReference type="CDD" id="cd06123">
    <property type="entry name" value="cupin_HAO"/>
    <property type="match status" value="1"/>
</dbReference>
<dbReference type="PATRIC" id="fig|1435349.4.peg.2739"/>
<dbReference type="RefSeq" id="WP_044632540.1">
    <property type="nucleotide sequence ID" value="NZ_JTDW01000005.1"/>
</dbReference>
<accession>A0A0D7WAW2</accession>
<feature type="binding site" evidence="8">
    <location>
        <position position="47"/>
    </location>
    <ligand>
        <name>O2</name>
        <dbReference type="ChEBI" id="CHEBI:15379"/>
    </ligand>
</feature>
<feature type="binding site" evidence="8">
    <location>
        <position position="51"/>
    </location>
    <ligand>
        <name>Fe cation</name>
        <dbReference type="ChEBI" id="CHEBI:24875"/>
        <label>1</label>
        <note>catalytic</note>
    </ligand>
</feature>
<gene>
    <name evidence="8" type="primary">nbaC</name>
    <name evidence="9" type="ORF">PW52_08735</name>
</gene>
<dbReference type="NCBIfam" id="NF009763">
    <property type="entry name" value="PRK13264.1"/>
    <property type="match status" value="1"/>
</dbReference>
<evidence type="ECO:0000256" key="8">
    <source>
        <dbReference type="HAMAP-Rule" id="MF_00825"/>
    </source>
</evidence>
<dbReference type="Pfam" id="PF06052">
    <property type="entry name" value="3-HAO"/>
    <property type="match status" value="1"/>
</dbReference>
<dbReference type="PANTHER" id="PTHR15497">
    <property type="entry name" value="3-HYDROXYANTHRANILATE 3,4-DIOXYGENASE"/>
    <property type="match status" value="1"/>
</dbReference>
<keyword evidence="6 8" id="KW-0560">Oxidoreductase</keyword>
<name>A0A0D7WAW2_9FLAO</name>
<dbReference type="InterPro" id="IPR011051">
    <property type="entry name" value="RmlC_Cupin_sf"/>
</dbReference>
<dbReference type="UniPathway" id="UPA00253">
    <property type="reaction ID" value="UER00330"/>
</dbReference>
<sequence>MSKIYPPINFKEWIEENRHLLKPPVGNKVVWKDGDFIVMVVGGPNDRTDYHYNETPEFFYQIEGDIVLKVIDEGKPKDIHIKEGEIFLLPPKVPHSPQRGPNTVGLVIEYPREKGVKDKLQWYSEEEADLIYEEEFTLENIETDMPAIFDRYHEKFGKGKSNK</sequence>
<dbReference type="InterPro" id="IPR014710">
    <property type="entry name" value="RmlC-like_jellyroll"/>
</dbReference>
<comment type="function">
    <text evidence="2 8">Catalyzes the oxidative ring opening of 3-hydroxyanthranilate to 2-amino-3-carboxymuconate semialdehyde, which spontaneously cyclizes to quinolinate.</text>
</comment>
<keyword evidence="5 8" id="KW-0223">Dioxygenase</keyword>
<evidence type="ECO:0000256" key="4">
    <source>
        <dbReference type="ARBA" id="ARBA00022723"/>
    </source>
</evidence>
<proteinExistence type="inferred from homology"/>
<dbReference type="OrthoDB" id="5002379at2"/>
<dbReference type="STRING" id="1435349.PW52_08735"/>
<dbReference type="InterPro" id="IPR010329">
    <property type="entry name" value="3hydroanth_dOase"/>
</dbReference>
<dbReference type="EC" id="1.13.11.6" evidence="8"/>
<feature type="binding site" evidence="8">
    <location>
        <position position="99"/>
    </location>
    <ligand>
        <name>substrate</name>
    </ligand>
</feature>
<feature type="binding site" evidence="8">
    <location>
        <position position="57"/>
    </location>
    <ligand>
        <name>substrate</name>
    </ligand>
</feature>
<keyword evidence="7 8" id="KW-0408">Iron</keyword>
<evidence type="ECO:0000313" key="10">
    <source>
        <dbReference type="Proteomes" id="UP000032578"/>
    </source>
</evidence>
<keyword evidence="10" id="KW-1185">Reference proteome</keyword>
<dbReference type="GO" id="GO:0008198">
    <property type="term" value="F:ferrous iron binding"/>
    <property type="evidence" value="ECO:0007669"/>
    <property type="project" value="UniProtKB-UniRule"/>
</dbReference>
<dbReference type="GO" id="GO:0006569">
    <property type="term" value="P:L-tryptophan catabolic process"/>
    <property type="evidence" value="ECO:0007669"/>
    <property type="project" value="UniProtKB-UniRule"/>
</dbReference>
<organism evidence="9 10">
    <name type="scientific">Neotamlana sedimentorum</name>
    <dbReference type="NCBI Taxonomy" id="1435349"/>
    <lineage>
        <taxon>Bacteria</taxon>
        <taxon>Pseudomonadati</taxon>
        <taxon>Bacteroidota</taxon>
        <taxon>Flavobacteriia</taxon>
        <taxon>Flavobacteriales</taxon>
        <taxon>Flavobacteriaceae</taxon>
        <taxon>Neotamlana</taxon>
    </lineage>
</organism>
<dbReference type="Gene3D" id="2.60.120.10">
    <property type="entry name" value="Jelly Rolls"/>
    <property type="match status" value="1"/>
</dbReference>
<comment type="catalytic activity">
    <reaction evidence="8">
        <text>3-hydroxyanthranilate + O2 = (2Z,4Z)-2-amino-3-carboxymuconate 6-semialdehyde</text>
        <dbReference type="Rhea" id="RHEA:17953"/>
        <dbReference type="ChEBI" id="CHEBI:15379"/>
        <dbReference type="ChEBI" id="CHEBI:36559"/>
        <dbReference type="ChEBI" id="CHEBI:77612"/>
        <dbReference type="EC" id="1.13.11.6"/>
    </reaction>
</comment>
<evidence type="ECO:0000256" key="1">
    <source>
        <dbReference type="ARBA" id="ARBA00001954"/>
    </source>
</evidence>
<comment type="caution">
    <text evidence="8">Lacks conserved residue(s) required for the propagation of feature annotation.</text>
</comment>
<evidence type="ECO:0000256" key="6">
    <source>
        <dbReference type="ARBA" id="ARBA00023002"/>
    </source>
</evidence>
<keyword evidence="3 8" id="KW-0662">Pyridine nucleotide biosynthesis</keyword>
<reference evidence="9 10" key="1">
    <citation type="submission" date="2014-11" db="EMBL/GenBank/DDBJ databases">
        <title>Tamlana sedimentorum sp. nov., isolated from shallow sand sediments of the Sea of Japan.</title>
        <authorList>
            <person name="Romanenko L.A."/>
        </authorList>
    </citation>
    <scope>NUCLEOTIDE SEQUENCE [LARGE SCALE GENOMIC DNA]</scope>
    <source>
        <strain evidence="9 10">JCM 19808</strain>
    </source>
</reference>
<dbReference type="GO" id="GO:0019805">
    <property type="term" value="P:quinolinate biosynthetic process"/>
    <property type="evidence" value="ECO:0007669"/>
    <property type="project" value="UniProtKB-UniRule"/>
</dbReference>
<evidence type="ECO:0000256" key="5">
    <source>
        <dbReference type="ARBA" id="ARBA00022964"/>
    </source>
</evidence>
<evidence type="ECO:0000256" key="7">
    <source>
        <dbReference type="ARBA" id="ARBA00023004"/>
    </source>
</evidence>
<dbReference type="HAMAP" id="MF_00825">
    <property type="entry name" value="3_HAO"/>
    <property type="match status" value="1"/>
</dbReference>
<dbReference type="PANTHER" id="PTHR15497:SF1">
    <property type="entry name" value="3-HYDROXYANTHRANILATE 3,4-DIOXYGENASE"/>
    <property type="match status" value="1"/>
</dbReference>
<dbReference type="SUPFAM" id="SSF51182">
    <property type="entry name" value="RmlC-like cupins"/>
    <property type="match status" value="1"/>
</dbReference>
<evidence type="ECO:0000256" key="3">
    <source>
        <dbReference type="ARBA" id="ARBA00022642"/>
    </source>
</evidence>
<feature type="binding site" evidence="8">
    <location>
        <position position="95"/>
    </location>
    <ligand>
        <name>Fe cation</name>
        <dbReference type="ChEBI" id="CHEBI:24875"/>
        <label>1</label>
        <note>catalytic</note>
    </ligand>
</feature>
<dbReference type="GO" id="GO:0000334">
    <property type="term" value="F:3-hydroxyanthranilate 3,4-dioxygenase activity"/>
    <property type="evidence" value="ECO:0007669"/>
    <property type="project" value="UniProtKB-UniRule"/>
</dbReference>